<dbReference type="RefSeq" id="XP_030985283.1">
    <property type="nucleotide sequence ID" value="XM_031124716.1"/>
</dbReference>
<accession>A0A6P8BDH2</accession>
<organism evidence="2 3">
    <name type="scientific">Pyricularia grisea</name>
    <name type="common">Crabgrass-specific blast fungus</name>
    <name type="synonym">Magnaporthe grisea</name>
    <dbReference type="NCBI Taxonomy" id="148305"/>
    <lineage>
        <taxon>Eukaryota</taxon>
        <taxon>Fungi</taxon>
        <taxon>Dikarya</taxon>
        <taxon>Ascomycota</taxon>
        <taxon>Pezizomycotina</taxon>
        <taxon>Sordariomycetes</taxon>
        <taxon>Sordariomycetidae</taxon>
        <taxon>Magnaporthales</taxon>
        <taxon>Pyriculariaceae</taxon>
        <taxon>Pyricularia</taxon>
    </lineage>
</organism>
<feature type="compositionally biased region" description="Polar residues" evidence="1">
    <location>
        <begin position="38"/>
        <end position="50"/>
    </location>
</feature>
<dbReference type="AlphaFoldDB" id="A0A6P8BDH2"/>
<reference evidence="3" key="2">
    <citation type="submission" date="2019-10" db="EMBL/GenBank/DDBJ databases">
        <authorList>
            <consortium name="NCBI Genome Project"/>
        </authorList>
    </citation>
    <scope>NUCLEOTIDE SEQUENCE</scope>
    <source>
        <strain evidence="3">NI907</strain>
    </source>
</reference>
<reference evidence="3" key="3">
    <citation type="submission" date="2025-08" db="UniProtKB">
        <authorList>
            <consortium name="RefSeq"/>
        </authorList>
    </citation>
    <scope>IDENTIFICATION</scope>
    <source>
        <strain evidence="3">NI907</strain>
    </source>
</reference>
<proteinExistence type="predicted"/>
<keyword evidence="2" id="KW-1185">Reference proteome</keyword>
<reference evidence="3" key="1">
    <citation type="journal article" date="2019" name="Mol. Biol. Evol.">
        <title>Blast fungal genomes show frequent chromosomal changes, gene gains and losses, and effector gene turnover.</title>
        <authorList>
            <person name="Gomez Luciano L.B."/>
            <person name="Jason Tsai I."/>
            <person name="Chuma I."/>
            <person name="Tosa Y."/>
            <person name="Chen Y.H."/>
            <person name="Li J.Y."/>
            <person name="Li M.Y."/>
            <person name="Jade Lu M.Y."/>
            <person name="Nakayashiki H."/>
            <person name="Li W.H."/>
        </authorList>
    </citation>
    <scope>NUCLEOTIDE SEQUENCE</scope>
    <source>
        <strain evidence="3">NI907</strain>
    </source>
</reference>
<gene>
    <name evidence="3" type="ORF">PgNI_04672</name>
</gene>
<sequence>IAKIRVDLPSTLFAPEWFETGATNNALASPGKLPDMATSRTITSNRNQQRSISIEVVETRREDRPKGKKEKKITIMNTPKGQEVLETI</sequence>
<feature type="non-terminal residue" evidence="3">
    <location>
        <position position="1"/>
    </location>
</feature>
<feature type="region of interest" description="Disordered" evidence="1">
    <location>
        <begin position="29"/>
        <end position="50"/>
    </location>
</feature>
<evidence type="ECO:0000313" key="3">
    <source>
        <dbReference type="RefSeq" id="XP_030985283.1"/>
    </source>
</evidence>
<evidence type="ECO:0000313" key="2">
    <source>
        <dbReference type="Proteomes" id="UP000515153"/>
    </source>
</evidence>
<dbReference type="GeneID" id="41959625"/>
<dbReference type="KEGG" id="pgri:PgNI_04672"/>
<protein>
    <submittedName>
        <fullName evidence="3">Uncharacterized protein</fullName>
    </submittedName>
</protein>
<name>A0A6P8BDH2_PYRGI</name>
<dbReference type="Proteomes" id="UP000515153">
    <property type="component" value="Unplaced"/>
</dbReference>
<evidence type="ECO:0000256" key="1">
    <source>
        <dbReference type="SAM" id="MobiDB-lite"/>
    </source>
</evidence>